<dbReference type="GO" id="GO:0005975">
    <property type="term" value="P:carbohydrate metabolic process"/>
    <property type="evidence" value="ECO:0007669"/>
    <property type="project" value="InterPro"/>
</dbReference>
<keyword evidence="1" id="KW-0732">Signal</keyword>
<dbReference type="InterPro" id="IPR008928">
    <property type="entry name" value="6-hairpin_glycosidase_sf"/>
</dbReference>
<evidence type="ECO:0000259" key="3">
    <source>
        <dbReference type="Pfam" id="PF20736"/>
    </source>
</evidence>
<dbReference type="EMBL" id="KN839844">
    <property type="protein sequence ID" value="KIJ65204.1"/>
    <property type="molecule type" value="Genomic_DNA"/>
</dbReference>
<dbReference type="PANTHER" id="PTHR31151:SF0">
    <property type="entry name" value="PROLINE-TRNA LIGASE (DUF1680)"/>
    <property type="match status" value="1"/>
</dbReference>
<reference evidence="4 5" key="1">
    <citation type="submission" date="2014-04" db="EMBL/GenBank/DDBJ databases">
        <title>Evolutionary Origins and Diversification of the Mycorrhizal Mutualists.</title>
        <authorList>
            <consortium name="DOE Joint Genome Institute"/>
            <consortium name="Mycorrhizal Genomics Consortium"/>
            <person name="Kohler A."/>
            <person name="Kuo A."/>
            <person name="Nagy L.G."/>
            <person name="Floudas D."/>
            <person name="Copeland A."/>
            <person name="Barry K.W."/>
            <person name="Cichocki N."/>
            <person name="Veneault-Fourrey C."/>
            <person name="LaButti K."/>
            <person name="Lindquist E.A."/>
            <person name="Lipzen A."/>
            <person name="Lundell T."/>
            <person name="Morin E."/>
            <person name="Murat C."/>
            <person name="Riley R."/>
            <person name="Ohm R."/>
            <person name="Sun H."/>
            <person name="Tunlid A."/>
            <person name="Henrissat B."/>
            <person name="Grigoriev I.V."/>
            <person name="Hibbett D.S."/>
            <person name="Martin F."/>
        </authorList>
    </citation>
    <scope>NUCLEOTIDE SEQUENCE [LARGE SCALE GENOMIC DNA]</scope>
    <source>
        <strain evidence="4 5">MD-312</strain>
    </source>
</reference>
<organism evidence="4 5">
    <name type="scientific">Hydnomerulius pinastri MD-312</name>
    <dbReference type="NCBI Taxonomy" id="994086"/>
    <lineage>
        <taxon>Eukaryota</taxon>
        <taxon>Fungi</taxon>
        <taxon>Dikarya</taxon>
        <taxon>Basidiomycota</taxon>
        <taxon>Agaricomycotina</taxon>
        <taxon>Agaricomycetes</taxon>
        <taxon>Agaricomycetidae</taxon>
        <taxon>Boletales</taxon>
        <taxon>Boletales incertae sedis</taxon>
        <taxon>Leucogyrophana</taxon>
    </lineage>
</organism>
<dbReference type="Pfam" id="PF20736">
    <property type="entry name" value="Glyco_hydro127M"/>
    <property type="match status" value="1"/>
</dbReference>
<evidence type="ECO:0000313" key="4">
    <source>
        <dbReference type="EMBL" id="KIJ65204.1"/>
    </source>
</evidence>
<dbReference type="InterPro" id="IPR012878">
    <property type="entry name" value="Beta-AFase-like_GH127_cat"/>
</dbReference>
<dbReference type="OrthoDB" id="5358475at2759"/>
<feature type="chain" id="PRO_5002204681" evidence="1">
    <location>
        <begin position="20"/>
        <end position="695"/>
    </location>
</feature>
<gene>
    <name evidence="4" type="ORF">HYDPIDRAFT_88757</name>
</gene>
<evidence type="ECO:0000256" key="1">
    <source>
        <dbReference type="SAM" id="SignalP"/>
    </source>
</evidence>
<dbReference type="PANTHER" id="PTHR31151">
    <property type="entry name" value="PROLINE-TRNA LIGASE (DUF1680)"/>
    <property type="match status" value="1"/>
</dbReference>
<feature type="domain" description="Non-reducing end beta-L-arabinofuranosidase-like GH127 catalytic" evidence="2">
    <location>
        <begin position="285"/>
        <end position="439"/>
    </location>
</feature>
<sequence length="695" mass="77289">MISSLAVVALVGASNGVFAQDGGNVKGRECLCHFPRCRSFDVLAVAPMTFKHLPLGQIRPAGWLWDQLIVQTNGLAGHQHDFYNYVSQSDWIGGDALYSNLEEGEKLTSLPQNGLVPNGVVVDDATIKQQTQQFLDYVFEHQDSTGWLGPEVFDQSKPRYVWGRYPSMFGVTQMIEYSNTLAESIVPALYKFVKLANTMLMNNGTGLEPWGQARWEEFVITLQWYHHGLYENYPDGNEELLLSMMPLLRKSGINWNDVFSEQYFPTGPTENLTNPFNNTLVCHGVNIAEGVKAAAVGYRFTHDQADLESARDGWDRLFQYHGRPSGIFAADEYLTGLEAIRGTELCDVVELMYSGSYLYQVAGDLKFADRVERVAYNALPATLTGNMWSRQYLQQQNQVAARNMTPNPFPQDGPYSNVFGLEPNYPCCTVNHPQGWPKFVSNSFVTTVDGEGLVQVYHGPMNMSTTLGKENPISVLVSTLYPFSDSVEVTVTAKKSFTYYVRIPSWVNNGTISVNGKTAEAIRPMNGLHAVKLNAGTSEILLNLPAEITIEDRPEGSIAVHRGPLHYAFDISRHVPQVYYLRIISRSHSLQQPLAVDLQFLSTDSWNYAIDPSTLTFHSNEPSSGQLPSPIFDAGLPPLTITATACLIEWNLAGQTFVDPPPQNPTCTGTQTNITLWPYGATKLRIGEFPTFKAT</sequence>
<dbReference type="SUPFAM" id="SSF48208">
    <property type="entry name" value="Six-hairpin glycosidases"/>
    <property type="match status" value="1"/>
</dbReference>
<keyword evidence="5" id="KW-1185">Reference proteome</keyword>
<dbReference type="Proteomes" id="UP000053820">
    <property type="component" value="Unassembled WGS sequence"/>
</dbReference>
<evidence type="ECO:0000313" key="5">
    <source>
        <dbReference type="Proteomes" id="UP000053820"/>
    </source>
</evidence>
<feature type="domain" description="Non-reducing end beta-L-arabinofuranosidase-like GH127 middle" evidence="3">
    <location>
        <begin position="469"/>
        <end position="532"/>
    </location>
</feature>
<dbReference type="AlphaFoldDB" id="A0A0C9VHT5"/>
<dbReference type="Pfam" id="PF07944">
    <property type="entry name" value="Beta-AFase-like_GH127_cat"/>
    <property type="match status" value="1"/>
</dbReference>
<dbReference type="InterPro" id="IPR049046">
    <property type="entry name" value="Beta-AFase-like_GH127_middle"/>
</dbReference>
<evidence type="ECO:0000259" key="2">
    <source>
        <dbReference type="Pfam" id="PF07944"/>
    </source>
</evidence>
<proteinExistence type="predicted"/>
<name>A0A0C9VHT5_9AGAM</name>
<feature type="signal peptide" evidence="1">
    <location>
        <begin position="1"/>
        <end position="19"/>
    </location>
</feature>
<protein>
    <submittedName>
        <fullName evidence="4">Uncharacterized protein</fullName>
    </submittedName>
</protein>
<dbReference type="HOGENOM" id="CLU_016354_1_0_1"/>
<accession>A0A0C9VHT5</accession>